<evidence type="ECO:0000313" key="1">
    <source>
        <dbReference type="EMBL" id="MBZ5737523.1"/>
    </source>
</evidence>
<name>A0ABS7U960_9ACTN</name>
<organism evidence="1 2">
    <name type="scientific">Nocardioides mangrovi</name>
    <dbReference type="NCBI Taxonomy" id="2874580"/>
    <lineage>
        <taxon>Bacteria</taxon>
        <taxon>Bacillati</taxon>
        <taxon>Actinomycetota</taxon>
        <taxon>Actinomycetes</taxon>
        <taxon>Propionibacteriales</taxon>
        <taxon>Nocardioidaceae</taxon>
        <taxon>Nocardioides</taxon>
    </lineage>
</organism>
<evidence type="ECO:0000313" key="2">
    <source>
        <dbReference type="Proteomes" id="UP000780875"/>
    </source>
</evidence>
<dbReference type="Proteomes" id="UP000780875">
    <property type="component" value="Unassembled WGS sequence"/>
</dbReference>
<dbReference type="EMBL" id="JAIQZJ010000001">
    <property type="protein sequence ID" value="MBZ5737523.1"/>
    <property type="molecule type" value="Genomic_DNA"/>
</dbReference>
<keyword evidence="2" id="KW-1185">Reference proteome</keyword>
<evidence type="ECO:0008006" key="3">
    <source>
        <dbReference type="Google" id="ProtNLM"/>
    </source>
</evidence>
<sequence>MALVRTIEREERAGSRVHPTEVDCRWQVVHGAEGVTLFQLSTYGSDDRQSEPKVSQTIQLDREIAALLIARLRETFDL</sequence>
<proteinExistence type="predicted"/>
<dbReference type="RefSeq" id="WP_224121872.1">
    <property type="nucleotide sequence ID" value="NZ_JAIQZJ010000001.1"/>
</dbReference>
<comment type="caution">
    <text evidence="1">The sequence shown here is derived from an EMBL/GenBank/DDBJ whole genome shotgun (WGS) entry which is preliminary data.</text>
</comment>
<gene>
    <name evidence="1" type="ORF">K8U61_05060</name>
</gene>
<accession>A0ABS7U960</accession>
<protein>
    <recommendedName>
        <fullName evidence="3">Methionyl-tRNA formyltransferase</fullName>
    </recommendedName>
</protein>
<reference evidence="1 2" key="1">
    <citation type="submission" date="2021-09" db="EMBL/GenBank/DDBJ databases">
        <title>Whole genome sequence of Nocardioides sp. GBK3QG-3.</title>
        <authorList>
            <person name="Tuo L."/>
        </authorList>
    </citation>
    <scope>NUCLEOTIDE SEQUENCE [LARGE SCALE GENOMIC DNA]</scope>
    <source>
        <strain evidence="1 2">GBK3QG-3</strain>
    </source>
</reference>